<dbReference type="EMBL" id="BMGR01000011">
    <property type="protein sequence ID" value="GGG13232.1"/>
    <property type="molecule type" value="Genomic_DNA"/>
</dbReference>
<organism evidence="1 2">
    <name type="scientific">Paenibacillus abyssi</name>
    <dbReference type="NCBI Taxonomy" id="1340531"/>
    <lineage>
        <taxon>Bacteria</taxon>
        <taxon>Bacillati</taxon>
        <taxon>Bacillota</taxon>
        <taxon>Bacilli</taxon>
        <taxon>Bacillales</taxon>
        <taxon>Paenibacillaceae</taxon>
        <taxon>Paenibacillus</taxon>
    </lineage>
</organism>
<evidence type="ECO:0000313" key="1">
    <source>
        <dbReference type="EMBL" id="GGG13232.1"/>
    </source>
</evidence>
<protein>
    <submittedName>
        <fullName evidence="1">Uncharacterized protein</fullName>
    </submittedName>
</protein>
<evidence type="ECO:0000313" key="2">
    <source>
        <dbReference type="Proteomes" id="UP000644756"/>
    </source>
</evidence>
<accession>A0A917FXR3</accession>
<sequence>MSKQEEHQKKAKCTIRRQAIFIRLDHNKAIIDVEGKRMEIPGDKIAAGVNQGDDLLWTGSLWDSAKF</sequence>
<comment type="caution">
    <text evidence="1">The sequence shown here is derived from an EMBL/GenBank/DDBJ whole genome shotgun (WGS) entry which is preliminary data.</text>
</comment>
<proteinExistence type="predicted"/>
<dbReference type="Proteomes" id="UP000644756">
    <property type="component" value="Unassembled WGS sequence"/>
</dbReference>
<gene>
    <name evidence="1" type="ORF">GCM10010916_32700</name>
</gene>
<name>A0A917FXR3_9BACL</name>
<keyword evidence="2" id="KW-1185">Reference proteome</keyword>
<reference evidence="1" key="1">
    <citation type="journal article" date="2014" name="Int. J. Syst. Evol. Microbiol.">
        <title>Complete genome sequence of Corynebacterium casei LMG S-19264T (=DSM 44701T), isolated from a smear-ripened cheese.</title>
        <authorList>
            <consortium name="US DOE Joint Genome Institute (JGI-PGF)"/>
            <person name="Walter F."/>
            <person name="Albersmeier A."/>
            <person name="Kalinowski J."/>
            <person name="Ruckert C."/>
        </authorList>
    </citation>
    <scope>NUCLEOTIDE SEQUENCE</scope>
    <source>
        <strain evidence="1">CGMCC 1.12987</strain>
    </source>
</reference>
<reference evidence="1" key="2">
    <citation type="submission" date="2020-09" db="EMBL/GenBank/DDBJ databases">
        <authorList>
            <person name="Sun Q."/>
            <person name="Zhou Y."/>
        </authorList>
    </citation>
    <scope>NUCLEOTIDE SEQUENCE</scope>
    <source>
        <strain evidence="1">CGMCC 1.12987</strain>
    </source>
</reference>
<dbReference type="AlphaFoldDB" id="A0A917FXR3"/>
<dbReference type="RefSeq" id="WP_188532153.1">
    <property type="nucleotide sequence ID" value="NZ_BMGR01000011.1"/>
</dbReference>